<dbReference type="InterPro" id="IPR038254">
    <property type="entry name" value="KIN17_WH-like_sf"/>
</dbReference>
<protein>
    <submittedName>
        <fullName evidence="8">Rts2p</fullName>
    </submittedName>
</protein>
<dbReference type="PANTHER" id="PTHR12805">
    <property type="entry name" value="KIN17 KIN, ANTIGENIC DETERMINANT OF RECA PROTEIN HOMOLOG"/>
    <property type="match status" value="1"/>
</dbReference>
<evidence type="ECO:0000256" key="1">
    <source>
        <dbReference type="ARBA" id="ARBA00008517"/>
    </source>
</evidence>
<dbReference type="InterPro" id="IPR056767">
    <property type="entry name" value="C2H2-Znf_KIN17"/>
</dbReference>
<evidence type="ECO:0000256" key="5">
    <source>
        <dbReference type="SAM" id="Coils"/>
    </source>
</evidence>
<dbReference type="Pfam" id="PF10357">
    <property type="entry name" value="WH_KIN17"/>
    <property type="match status" value="1"/>
</dbReference>
<reference evidence="8 9" key="1">
    <citation type="submission" date="2014-02" db="EMBL/GenBank/DDBJ databases">
        <title>Single nucleus genome sequencing reveals high similarity among nuclei of an endomycorrhizal fungus.</title>
        <authorList>
            <person name="Lin K."/>
            <person name="Geurts R."/>
            <person name="Zhang Z."/>
            <person name="Limpens E."/>
            <person name="Saunders D.G."/>
            <person name="Mu D."/>
            <person name="Pang E."/>
            <person name="Cao H."/>
            <person name="Cha H."/>
            <person name="Lin T."/>
            <person name="Zhou Q."/>
            <person name="Shang Y."/>
            <person name="Li Y."/>
            <person name="Ivanov S."/>
            <person name="Sharma T."/>
            <person name="Velzen R.V."/>
            <person name="Ruijter N.D."/>
            <person name="Aanen D.K."/>
            <person name="Win J."/>
            <person name="Kamoun S."/>
            <person name="Bisseling T."/>
            <person name="Huang S."/>
        </authorList>
    </citation>
    <scope>NUCLEOTIDE SEQUENCE [LARGE SCALE GENOMIC DNA]</scope>
    <source>
        <strain evidence="9">DAOM197198w</strain>
    </source>
</reference>
<dbReference type="SMART" id="SM01253">
    <property type="entry name" value="Kin17_mid"/>
    <property type="match status" value="1"/>
</dbReference>
<dbReference type="PANTHER" id="PTHR12805:SF0">
    <property type="entry name" value="DNA_RNA-BINDING PROTEIN KIN17"/>
    <property type="match status" value="1"/>
</dbReference>
<dbReference type="OMA" id="QCHIRSE"/>
<organism evidence="8 9">
    <name type="scientific">Rhizophagus irregularis (strain DAOM 197198w)</name>
    <name type="common">Glomus intraradices</name>
    <dbReference type="NCBI Taxonomy" id="1432141"/>
    <lineage>
        <taxon>Eukaryota</taxon>
        <taxon>Fungi</taxon>
        <taxon>Fungi incertae sedis</taxon>
        <taxon>Mucoromycota</taxon>
        <taxon>Glomeromycotina</taxon>
        <taxon>Glomeromycetes</taxon>
        <taxon>Glomerales</taxon>
        <taxon>Glomeraceae</taxon>
        <taxon>Rhizophagus</taxon>
    </lineage>
</organism>
<dbReference type="Pfam" id="PF25095">
    <property type="entry name" value="C2H2-zf_KIN17"/>
    <property type="match status" value="1"/>
</dbReference>
<evidence type="ECO:0000313" key="8">
    <source>
        <dbReference type="EMBL" id="EXX68754.1"/>
    </source>
</evidence>
<keyword evidence="9" id="KW-1185">Reference proteome</keyword>
<name>A0A015KML6_RHIIW</name>
<evidence type="ECO:0000256" key="3">
    <source>
        <dbReference type="ARBA" id="ARBA00022771"/>
    </source>
</evidence>
<dbReference type="Proteomes" id="UP000022910">
    <property type="component" value="Unassembled WGS sequence"/>
</dbReference>
<dbReference type="Gene3D" id="1.10.10.2030">
    <property type="entry name" value="DNA/RNA-binding protein Kin17, conserved domain"/>
    <property type="match status" value="1"/>
</dbReference>
<sequence>MGKHEFLTPKAIANRIKAKGLQKLKWYCQMCQKQCRDENGYQCHIRSESHLRQMDLLKESPSMYMQGYSKQFHDDFVKLLSRRWGTKRVHANLVYQEYIADRHHVHMNGTIWETLTDFVKYLGKEGICHVDDTQKGWFVTWIDNSPKALARQEAIMKKERAEKDEEERTRKLIGDQVERARKEAEELGLDDKEIYTELKRETEEEKIKLNLTLTKSANLTLNTTDKIDNAAENISFPTTSISFSKPSTQKKSLSALVKKSNPMVTQKKEKDKEQPKKLSAMEEIIKEEMEKKKRMENFKVNGNKGDNRRKDSDYKDSRNNRDYIDREIRDHRDYKDNRRDYRDRERERERSHKEKDREYRERERERDRDRQYDHESKRIRRE</sequence>
<dbReference type="GO" id="GO:0008270">
    <property type="term" value="F:zinc ion binding"/>
    <property type="evidence" value="ECO:0007669"/>
    <property type="project" value="UniProtKB-KW"/>
</dbReference>
<dbReference type="InterPro" id="IPR036236">
    <property type="entry name" value="Znf_C2H2_sf"/>
</dbReference>
<dbReference type="EMBL" id="JEMT01017177">
    <property type="protein sequence ID" value="EXX68754.1"/>
    <property type="molecule type" value="Genomic_DNA"/>
</dbReference>
<dbReference type="GO" id="GO:0003690">
    <property type="term" value="F:double-stranded DNA binding"/>
    <property type="evidence" value="ECO:0007669"/>
    <property type="project" value="TreeGrafter"/>
</dbReference>
<accession>A0A015KML6</accession>
<evidence type="ECO:0000256" key="6">
    <source>
        <dbReference type="SAM" id="MobiDB-lite"/>
    </source>
</evidence>
<evidence type="ECO:0000259" key="7">
    <source>
        <dbReference type="PROSITE" id="PS00028"/>
    </source>
</evidence>
<dbReference type="OrthoDB" id="10266249at2759"/>
<feature type="coiled-coil region" evidence="5">
    <location>
        <begin position="149"/>
        <end position="183"/>
    </location>
</feature>
<dbReference type="SUPFAM" id="SSF57667">
    <property type="entry name" value="beta-beta-alpha zinc fingers"/>
    <property type="match status" value="1"/>
</dbReference>
<proteinExistence type="inferred from homology"/>
<dbReference type="GO" id="GO:0005634">
    <property type="term" value="C:nucleus"/>
    <property type="evidence" value="ECO:0007669"/>
    <property type="project" value="TreeGrafter"/>
</dbReference>
<dbReference type="InterPro" id="IPR037321">
    <property type="entry name" value="KIN17-like"/>
</dbReference>
<comment type="similarity">
    <text evidence="1">Belongs to the KIN17 family.</text>
</comment>
<dbReference type="AlphaFoldDB" id="A0A015KML6"/>
<gene>
    <name evidence="8" type="ORF">RirG_102290</name>
</gene>
<feature type="domain" description="C2H2-type" evidence="7">
    <location>
        <begin position="28"/>
        <end position="50"/>
    </location>
</feature>
<evidence type="ECO:0000313" key="9">
    <source>
        <dbReference type="Proteomes" id="UP000022910"/>
    </source>
</evidence>
<feature type="compositionally biased region" description="Polar residues" evidence="6">
    <location>
        <begin position="243"/>
        <end position="252"/>
    </location>
</feature>
<dbReference type="FunFam" id="1.10.10.2030:FF:000001">
    <property type="entry name" value="DNA/RNA-binding protein KIN17, putative"/>
    <property type="match status" value="1"/>
</dbReference>
<evidence type="ECO:0000256" key="4">
    <source>
        <dbReference type="ARBA" id="ARBA00022833"/>
    </source>
</evidence>
<feature type="region of interest" description="Disordered" evidence="6">
    <location>
        <begin position="243"/>
        <end position="382"/>
    </location>
</feature>
<feature type="compositionally biased region" description="Basic and acidic residues" evidence="6">
    <location>
        <begin position="266"/>
        <end position="297"/>
    </location>
</feature>
<dbReference type="InterPro" id="IPR019447">
    <property type="entry name" value="DNA/RNA-bd_Kin17_WH-like_dom"/>
</dbReference>
<keyword evidence="4" id="KW-0862">Zinc</keyword>
<feature type="compositionally biased region" description="Basic and acidic residues" evidence="6">
    <location>
        <begin position="305"/>
        <end position="382"/>
    </location>
</feature>
<comment type="caution">
    <text evidence="8">The sequence shown here is derived from an EMBL/GenBank/DDBJ whole genome shotgun (WGS) entry which is preliminary data.</text>
</comment>
<dbReference type="STRING" id="1432141.A0A015KML6"/>
<dbReference type="SMR" id="A0A015KML6"/>
<dbReference type="HOGENOM" id="CLU_030065_0_0_1"/>
<dbReference type="GO" id="GO:0006260">
    <property type="term" value="P:DNA replication"/>
    <property type="evidence" value="ECO:0007669"/>
    <property type="project" value="TreeGrafter"/>
</dbReference>
<keyword evidence="3" id="KW-0863">Zinc-finger</keyword>
<keyword evidence="2" id="KW-0479">Metal-binding</keyword>
<evidence type="ECO:0000256" key="2">
    <source>
        <dbReference type="ARBA" id="ARBA00022723"/>
    </source>
</evidence>
<dbReference type="PROSITE" id="PS00028">
    <property type="entry name" value="ZINC_FINGER_C2H2_1"/>
    <property type="match status" value="1"/>
</dbReference>
<dbReference type="InterPro" id="IPR013087">
    <property type="entry name" value="Znf_C2H2_type"/>
</dbReference>
<dbReference type="GO" id="GO:0006974">
    <property type="term" value="P:DNA damage response"/>
    <property type="evidence" value="ECO:0007669"/>
    <property type="project" value="TreeGrafter"/>
</dbReference>
<keyword evidence="5" id="KW-0175">Coiled coil</keyword>